<evidence type="ECO:0000313" key="1">
    <source>
        <dbReference type="EMBL" id="KAJ3844155.1"/>
    </source>
</evidence>
<proteinExistence type="predicted"/>
<dbReference type="EMBL" id="MU805959">
    <property type="protein sequence ID" value="KAJ3844155.1"/>
    <property type="molecule type" value="Genomic_DNA"/>
</dbReference>
<protein>
    <submittedName>
        <fullName evidence="1">Uncharacterized protein</fullName>
    </submittedName>
</protein>
<name>A0AA38UJZ5_9AGAR</name>
<evidence type="ECO:0000313" key="2">
    <source>
        <dbReference type="Proteomes" id="UP001163846"/>
    </source>
</evidence>
<sequence>MPMSINGSDSVRKLNFSLATFIDSHISWIVECDHFTDAITTSYRRCEQPFGEFFFDVFGCLKSVYQISDRLHTKHIAYIGTASDTPFHTYQAAMFNCQAQFLNTLQHVENVTGSMEHPLFLLPVMLTGYTTAECMLLGAHTFTLFYPSLVENGEVLRLPAAGRDIPVDILDEISSPWTLLDSTENVGRPCGECCPNV</sequence>
<accession>A0AA38UJZ5</accession>
<dbReference type="AlphaFoldDB" id="A0AA38UJZ5"/>
<keyword evidence="2" id="KW-1185">Reference proteome</keyword>
<gene>
    <name evidence="1" type="ORF">F5878DRAFT_720906</name>
</gene>
<reference evidence="1" key="1">
    <citation type="submission" date="2022-08" db="EMBL/GenBank/DDBJ databases">
        <authorList>
            <consortium name="DOE Joint Genome Institute"/>
            <person name="Min B."/>
            <person name="Riley R."/>
            <person name="Sierra-Patev S."/>
            <person name="Naranjo-Ortiz M."/>
            <person name="Looney B."/>
            <person name="Konkel Z."/>
            <person name="Slot J.C."/>
            <person name="Sakamoto Y."/>
            <person name="Steenwyk J.L."/>
            <person name="Rokas A."/>
            <person name="Carro J."/>
            <person name="Camarero S."/>
            <person name="Ferreira P."/>
            <person name="Molpeceres G."/>
            <person name="Ruiz-Duenas F.J."/>
            <person name="Serrano A."/>
            <person name="Henrissat B."/>
            <person name="Drula E."/>
            <person name="Hughes K.W."/>
            <person name="Mata J.L."/>
            <person name="Ishikawa N.K."/>
            <person name="Vargas-Isla R."/>
            <person name="Ushijima S."/>
            <person name="Smith C.A."/>
            <person name="Ahrendt S."/>
            <person name="Andreopoulos W."/>
            <person name="He G."/>
            <person name="Labutti K."/>
            <person name="Lipzen A."/>
            <person name="Ng V."/>
            <person name="Sandor L."/>
            <person name="Barry K."/>
            <person name="Martinez A.T."/>
            <person name="Xiao Y."/>
            <person name="Gibbons J.G."/>
            <person name="Terashima K."/>
            <person name="Hibbett D.S."/>
            <person name="Grigoriev I.V."/>
        </authorList>
    </citation>
    <scope>NUCLEOTIDE SEQUENCE</scope>
    <source>
        <strain evidence="1">TFB9207</strain>
    </source>
</reference>
<comment type="caution">
    <text evidence="1">The sequence shown here is derived from an EMBL/GenBank/DDBJ whole genome shotgun (WGS) entry which is preliminary data.</text>
</comment>
<dbReference type="Proteomes" id="UP001163846">
    <property type="component" value="Unassembled WGS sequence"/>
</dbReference>
<organism evidence="1 2">
    <name type="scientific">Lentinula raphanica</name>
    <dbReference type="NCBI Taxonomy" id="153919"/>
    <lineage>
        <taxon>Eukaryota</taxon>
        <taxon>Fungi</taxon>
        <taxon>Dikarya</taxon>
        <taxon>Basidiomycota</taxon>
        <taxon>Agaricomycotina</taxon>
        <taxon>Agaricomycetes</taxon>
        <taxon>Agaricomycetidae</taxon>
        <taxon>Agaricales</taxon>
        <taxon>Marasmiineae</taxon>
        <taxon>Omphalotaceae</taxon>
        <taxon>Lentinula</taxon>
    </lineage>
</organism>